<comment type="caution">
    <text evidence="1">The sequence shown here is derived from an EMBL/GenBank/DDBJ whole genome shotgun (WGS) entry which is preliminary data.</text>
</comment>
<dbReference type="Proteomes" id="UP001162483">
    <property type="component" value="Unassembled WGS sequence"/>
</dbReference>
<name>A0ABN9CY57_9NEOB</name>
<organism evidence="1 2">
    <name type="scientific">Staurois parvus</name>
    <dbReference type="NCBI Taxonomy" id="386267"/>
    <lineage>
        <taxon>Eukaryota</taxon>
        <taxon>Metazoa</taxon>
        <taxon>Chordata</taxon>
        <taxon>Craniata</taxon>
        <taxon>Vertebrata</taxon>
        <taxon>Euteleostomi</taxon>
        <taxon>Amphibia</taxon>
        <taxon>Batrachia</taxon>
        <taxon>Anura</taxon>
        <taxon>Neobatrachia</taxon>
        <taxon>Ranoidea</taxon>
        <taxon>Ranidae</taxon>
        <taxon>Staurois</taxon>
    </lineage>
</organism>
<keyword evidence="2" id="KW-1185">Reference proteome</keyword>
<accession>A0ABN9CY57</accession>
<dbReference type="EMBL" id="CATNWA010013413">
    <property type="protein sequence ID" value="CAI9565134.1"/>
    <property type="molecule type" value="Genomic_DNA"/>
</dbReference>
<gene>
    <name evidence="1" type="ORF">SPARVUS_LOCUS6024313</name>
</gene>
<sequence>MRLFCVQGARSPPSSRAAAPKVRTLQLAQEWAKKRPGGPFNPARGAWQTLASRM</sequence>
<reference evidence="1" key="1">
    <citation type="submission" date="2023-05" db="EMBL/GenBank/DDBJ databases">
        <authorList>
            <person name="Stuckert A."/>
        </authorList>
    </citation>
    <scope>NUCLEOTIDE SEQUENCE</scope>
</reference>
<evidence type="ECO:0000313" key="2">
    <source>
        <dbReference type="Proteomes" id="UP001162483"/>
    </source>
</evidence>
<protein>
    <submittedName>
        <fullName evidence="1">Uncharacterized protein</fullName>
    </submittedName>
</protein>
<evidence type="ECO:0000313" key="1">
    <source>
        <dbReference type="EMBL" id="CAI9565134.1"/>
    </source>
</evidence>
<proteinExistence type="predicted"/>